<protein>
    <recommendedName>
        <fullName evidence="4">Gliding motility-associated protein GldM C-terminal domain-containing protein</fullName>
    </recommendedName>
</protein>
<feature type="chain" id="PRO_5046205159" description="Gliding motility-associated protein GldM C-terminal domain-containing protein" evidence="1">
    <location>
        <begin position="19"/>
        <end position="193"/>
    </location>
</feature>
<accession>A0ABW5ZUW0</accession>
<keyword evidence="3" id="KW-1185">Reference proteome</keyword>
<dbReference type="RefSeq" id="WP_194509418.1">
    <property type="nucleotide sequence ID" value="NZ_JADILU010000008.1"/>
</dbReference>
<comment type="caution">
    <text evidence="2">The sequence shown here is derived from an EMBL/GenBank/DDBJ whole genome shotgun (WGS) entry which is preliminary data.</text>
</comment>
<evidence type="ECO:0000256" key="1">
    <source>
        <dbReference type="SAM" id="SignalP"/>
    </source>
</evidence>
<dbReference type="Proteomes" id="UP001597548">
    <property type="component" value="Unassembled WGS sequence"/>
</dbReference>
<keyword evidence="1" id="KW-0732">Signal</keyword>
<proteinExistence type="predicted"/>
<name>A0ABW5ZUW0_9FLAO</name>
<evidence type="ECO:0000313" key="3">
    <source>
        <dbReference type="Proteomes" id="UP001597548"/>
    </source>
</evidence>
<reference evidence="3" key="1">
    <citation type="journal article" date="2019" name="Int. J. Syst. Evol. Microbiol.">
        <title>The Global Catalogue of Microorganisms (GCM) 10K type strain sequencing project: providing services to taxonomists for standard genome sequencing and annotation.</title>
        <authorList>
            <consortium name="The Broad Institute Genomics Platform"/>
            <consortium name="The Broad Institute Genome Sequencing Center for Infectious Disease"/>
            <person name="Wu L."/>
            <person name="Ma J."/>
        </authorList>
    </citation>
    <scope>NUCLEOTIDE SEQUENCE [LARGE SCALE GENOMIC DNA]</scope>
    <source>
        <strain evidence="3">KCTC 32514</strain>
    </source>
</reference>
<evidence type="ECO:0000313" key="2">
    <source>
        <dbReference type="EMBL" id="MFD2915696.1"/>
    </source>
</evidence>
<sequence length="193" mass="21946">MSFKILLFLVLSSSSLFSQTDKKLITSHTEKRVVYSDSSKIKVYHNTGKSTLEDTKVAFYINGDFISNASILKTINPKKIKSLSVEKDSITINDDLYIGKIFINLVDGYQPKLISLKDFIGTHLELNDLPQIFQLDETILNVKSDDFLIDEHFIMVVSVEEIKTSEENVSVNLIRLITKTEENIKRGNTIILK</sequence>
<gene>
    <name evidence="2" type="ORF">ACFS29_08610</name>
</gene>
<organism evidence="2 3">
    <name type="scientific">Psychroserpens luteus</name>
    <dbReference type="NCBI Taxonomy" id="1434066"/>
    <lineage>
        <taxon>Bacteria</taxon>
        <taxon>Pseudomonadati</taxon>
        <taxon>Bacteroidota</taxon>
        <taxon>Flavobacteriia</taxon>
        <taxon>Flavobacteriales</taxon>
        <taxon>Flavobacteriaceae</taxon>
        <taxon>Psychroserpens</taxon>
    </lineage>
</organism>
<evidence type="ECO:0008006" key="4">
    <source>
        <dbReference type="Google" id="ProtNLM"/>
    </source>
</evidence>
<feature type="signal peptide" evidence="1">
    <location>
        <begin position="1"/>
        <end position="18"/>
    </location>
</feature>
<dbReference type="EMBL" id="JBHUOS010000007">
    <property type="protein sequence ID" value="MFD2915696.1"/>
    <property type="molecule type" value="Genomic_DNA"/>
</dbReference>